<keyword evidence="5 9" id="KW-0460">Magnesium</keyword>
<evidence type="ECO:0000256" key="1">
    <source>
        <dbReference type="ARBA" id="ARBA00003670"/>
    </source>
</evidence>
<dbReference type="InterPro" id="IPR015813">
    <property type="entry name" value="Pyrv/PenolPyrv_kinase-like_dom"/>
</dbReference>
<dbReference type="EC" id="4.1.1.31" evidence="3 9"/>
<name>A0ABT6FDG2_9BACT</name>
<evidence type="ECO:0000256" key="9">
    <source>
        <dbReference type="HAMAP-Rule" id="MF_00595"/>
    </source>
</evidence>
<dbReference type="HAMAP" id="MF_00595">
    <property type="entry name" value="PEPcase_type1"/>
    <property type="match status" value="1"/>
</dbReference>
<protein>
    <recommendedName>
        <fullName evidence="4 9">Phosphoenolpyruvate carboxylase</fullName>
        <shortName evidence="9">PEPC</shortName>
        <shortName evidence="9">PEPCase</shortName>
        <ecNumber evidence="3 9">4.1.1.31</ecNumber>
    </recommendedName>
</protein>
<evidence type="ECO:0000256" key="4">
    <source>
        <dbReference type="ARBA" id="ARBA00022419"/>
    </source>
</evidence>
<keyword evidence="6 9" id="KW-0456">Lyase</keyword>
<dbReference type="SUPFAM" id="SSF51621">
    <property type="entry name" value="Phosphoenolpyruvate/pyruvate domain"/>
    <property type="match status" value="1"/>
</dbReference>
<dbReference type="GO" id="GO:0008964">
    <property type="term" value="F:phosphoenolpyruvate carboxylase activity"/>
    <property type="evidence" value="ECO:0007669"/>
    <property type="project" value="UniProtKB-EC"/>
</dbReference>
<sequence length="920" mass="102704">MQPEALEALSDDIHLLGDLLGETIRRLAGPEALDLVEDVRGTAKGLRADPSVEEARRLRDRLGRLDLPELRTLIRAFSIYFDLINLAEQQARVRALRARRRGADDAPHAESPGEALRALRDRGVTADEIADHLARALICPVFTAHPSEARRRTILGKLAAIARELDRMERGDPVPAERARAAEAIAEEVEALWLSDAIRGTRPTVLDEVRHCLNIVEENLLDVVPRVYRTVEASLRDAYPDREWRAPPFLHFGSWIGGDRDGHPGVSPRATAEAIRLQAETLLGHYIERMDALWWRLSHSDRSFKPGEDLLESIAKDAALFPESPRPPVHEPYRAKCRLIGAKLRRTLESLRSTPAWADAARTPTPGVYFGRDELLADLRLIADDLGRVGARAAANGSIRDVIRLVEVFGVHLLTLDLRQHSARHASALDEILRDAGVCEGYASLSPDARLDVLARELEGTRPMIPTRLAYSDATNEVVETFRMVAALLEERTPEAIDKYIISSTTEPAHLLEVLLLAREARLFRPAEGISRLDVVPLFEALEPLQNASPIMEKLLGLPIYRRHLELRGNLQEVMIGYSDSNKESGSLQSAWALYRAQVDLVETGRNAGVTMQMFHGRGGAIGRGGGPANHAILAQPRGTVDGRLRITEQGEVIADRYGHPGIAERHLEQLIHAVLHSSFPHEGEQPEPAWVRVLDRLAPAACRIYRGLVYETPEFLTYFQQATPIGEMAEFKIGSRPARRGKSTALENLRAIPWVFSWMQCRHTLPGWYGLGGAVEEFLAERPETLATLQEMYRRWPFWRTLIDNAQMILAKADMTIARLYADLVDDPALADAIFARISEEYRRAVEVVGRITGQSTLLEKMPILERSIQQRNPYVDPLSFIQLVLLRRLRAEESPHEDLLAGVLESVNGIASGLKNTG</sequence>
<evidence type="ECO:0000256" key="6">
    <source>
        <dbReference type="ARBA" id="ARBA00023239"/>
    </source>
</evidence>
<dbReference type="InterPro" id="IPR022805">
    <property type="entry name" value="PEP_COase_bac/pln-type"/>
</dbReference>
<dbReference type="NCBIfam" id="NF000584">
    <property type="entry name" value="PRK00009.1"/>
    <property type="match status" value="1"/>
</dbReference>
<dbReference type="Proteomes" id="UP001216907">
    <property type="component" value="Unassembled WGS sequence"/>
</dbReference>
<dbReference type="RefSeq" id="WP_277861734.1">
    <property type="nucleotide sequence ID" value="NZ_JARRAG010000002.1"/>
</dbReference>
<comment type="similarity">
    <text evidence="2 9">Belongs to the PEPCase type 1 family.</text>
</comment>
<feature type="active site" evidence="9">
    <location>
        <position position="145"/>
    </location>
</feature>
<evidence type="ECO:0000256" key="3">
    <source>
        <dbReference type="ARBA" id="ARBA00012305"/>
    </source>
</evidence>
<keyword evidence="11" id="KW-1185">Reference proteome</keyword>
<dbReference type="PANTHER" id="PTHR30523">
    <property type="entry name" value="PHOSPHOENOLPYRUVATE CARBOXYLASE"/>
    <property type="match status" value="1"/>
</dbReference>
<feature type="active site" evidence="9">
    <location>
        <position position="583"/>
    </location>
</feature>
<dbReference type="Gene3D" id="1.20.1440.90">
    <property type="entry name" value="Phosphoenolpyruvate/pyruvate domain"/>
    <property type="match status" value="1"/>
</dbReference>
<keyword evidence="7 9" id="KW-0120">Carbon dioxide fixation</keyword>
<comment type="subunit">
    <text evidence="9">Homotetramer.</text>
</comment>
<evidence type="ECO:0000256" key="8">
    <source>
        <dbReference type="ARBA" id="ARBA00048995"/>
    </source>
</evidence>
<gene>
    <name evidence="9 10" type="primary">ppc</name>
    <name evidence="10" type="ORF">PZE19_16510</name>
</gene>
<proteinExistence type="inferred from homology"/>
<dbReference type="Pfam" id="PF00311">
    <property type="entry name" value="PEPcase"/>
    <property type="match status" value="1"/>
</dbReference>
<dbReference type="PRINTS" id="PR00150">
    <property type="entry name" value="PEPCARBXLASE"/>
</dbReference>
<comment type="catalytic activity">
    <reaction evidence="8 9">
        <text>oxaloacetate + phosphate = phosphoenolpyruvate + hydrogencarbonate</text>
        <dbReference type="Rhea" id="RHEA:28370"/>
        <dbReference type="ChEBI" id="CHEBI:16452"/>
        <dbReference type="ChEBI" id="CHEBI:17544"/>
        <dbReference type="ChEBI" id="CHEBI:43474"/>
        <dbReference type="ChEBI" id="CHEBI:58702"/>
        <dbReference type="EC" id="4.1.1.31"/>
    </reaction>
</comment>
<dbReference type="InterPro" id="IPR021135">
    <property type="entry name" value="PEP_COase"/>
</dbReference>
<comment type="function">
    <text evidence="1 9">Forms oxaloacetate, a four-carbon dicarboxylic acid source for the tricarboxylic acid cycle.</text>
</comment>
<comment type="caution">
    <text evidence="10">The sequence shown here is derived from an EMBL/GenBank/DDBJ whole genome shotgun (WGS) entry which is preliminary data.</text>
</comment>
<evidence type="ECO:0000313" key="10">
    <source>
        <dbReference type="EMBL" id="MDG3005395.1"/>
    </source>
</evidence>
<evidence type="ECO:0000256" key="5">
    <source>
        <dbReference type="ARBA" id="ARBA00022842"/>
    </source>
</evidence>
<evidence type="ECO:0000256" key="2">
    <source>
        <dbReference type="ARBA" id="ARBA00008346"/>
    </source>
</evidence>
<accession>A0ABT6FDG2</accession>
<dbReference type="PANTHER" id="PTHR30523:SF6">
    <property type="entry name" value="PHOSPHOENOLPYRUVATE CARBOXYLASE"/>
    <property type="match status" value="1"/>
</dbReference>
<organism evidence="10 11">
    <name type="scientific">Paludisphaera mucosa</name>
    <dbReference type="NCBI Taxonomy" id="3030827"/>
    <lineage>
        <taxon>Bacteria</taxon>
        <taxon>Pseudomonadati</taxon>
        <taxon>Planctomycetota</taxon>
        <taxon>Planctomycetia</taxon>
        <taxon>Isosphaerales</taxon>
        <taxon>Isosphaeraceae</taxon>
        <taxon>Paludisphaera</taxon>
    </lineage>
</organism>
<evidence type="ECO:0000313" key="11">
    <source>
        <dbReference type="Proteomes" id="UP001216907"/>
    </source>
</evidence>
<evidence type="ECO:0000256" key="7">
    <source>
        <dbReference type="ARBA" id="ARBA00023300"/>
    </source>
</evidence>
<comment type="cofactor">
    <cofactor evidence="9">
        <name>Mg(2+)</name>
        <dbReference type="ChEBI" id="CHEBI:18420"/>
    </cofactor>
</comment>
<reference evidence="10 11" key="1">
    <citation type="submission" date="2023-03" db="EMBL/GenBank/DDBJ databases">
        <title>Paludisphaera mucosa sp. nov. a novel planctomycete from northern fen.</title>
        <authorList>
            <person name="Ivanova A."/>
        </authorList>
    </citation>
    <scope>NUCLEOTIDE SEQUENCE [LARGE SCALE GENOMIC DNA]</scope>
    <source>
        <strain evidence="10 11">Pla2</strain>
    </source>
</reference>
<dbReference type="EMBL" id="JARRAG010000002">
    <property type="protein sequence ID" value="MDG3005395.1"/>
    <property type="molecule type" value="Genomic_DNA"/>
</dbReference>